<comment type="caution">
    <text evidence="1">The sequence shown here is derived from an EMBL/GenBank/DDBJ whole genome shotgun (WGS) entry which is preliminary data.</text>
</comment>
<organism evidence="1 2">
    <name type="scientific">Candida boidinii</name>
    <name type="common">Yeast</name>
    <dbReference type="NCBI Taxonomy" id="5477"/>
    <lineage>
        <taxon>Eukaryota</taxon>
        <taxon>Fungi</taxon>
        <taxon>Dikarya</taxon>
        <taxon>Ascomycota</taxon>
        <taxon>Saccharomycotina</taxon>
        <taxon>Pichiomycetes</taxon>
        <taxon>Pichiales</taxon>
        <taxon>Pichiaceae</taxon>
        <taxon>Ogataea</taxon>
        <taxon>Ogataea/Candida clade</taxon>
    </lineage>
</organism>
<dbReference type="Proteomes" id="UP001165101">
    <property type="component" value="Unassembled WGS sequence"/>
</dbReference>
<proteinExistence type="predicted"/>
<protein>
    <submittedName>
        <fullName evidence="1">Unnamed protein product</fullName>
    </submittedName>
</protein>
<reference evidence="1" key="1">
    <citation type="submission" date="2023-04" db="EMBL/GenBank/DDBJ databases">
        <title>Candida boidinii NBRC 1967.</title>
        <authorList>
            <person name="Ichikawa N."/>
            <person name="Sato H."/>
            <person name="Tonouchi N."/>
        </authorList>
    </citation>
    <scope>NUCLEOTIDE SEQUENCE</scope>
    <source>
        <strain evidence="1">NBRC 1967</strain>
    </source>
</reference>
<evidence type="ECO:0000313" key="2">
    <source>
        <dbReference type="Proteomes" id="UP001165101"/>
    </source>
</evidence>
<dbReference type="EMBL" id="BSXV01001172">
    <property type="protein sequence ID" value="GME92015.1"/>
    <property type="molecule type" value="Genomic_DNA"/>
</dbReference>
<sequence>MDKFLNFLTVLNKGQKLTNTLHLHDSPEEKKKKKLAKQRQKRIEDAERQKELEEEAQRDIELEIALHGNTNTDDQVIGIDHVTFYVGSSSLAAAYLIDRYGFKKYASRGLTEGERDYSAEVVTNGNIIFNFISPLKKRPEKKVCSFSWKWGWARQDSTKPKLKSVHEHLSAHGDSVKDVAFRVKSLEKAFEFALKNGAKCITKPAQYRDIHGVVGLATVTGLGDTTHTLIERKFNIGFLPGYSMADEKIDPNKKVGNFKRYAYNIIDSSRKEDIEVLFATVKREFIEAGRLPALEPSSCSGKEPVETDLLDIKIETPKEGTSSAEPEQQLLIEVNSDNKTEQNLEIGKMLPVKLDDIDHVVQNVNWSNMFYSAEYYRKCFNFKRFWSVDEKDVSTEYSSLRSTVMTSSNERVKMPINEPAIGLRKSQIEEFLDYNLNKPGVQHIAMRTSDIIETVSRLRERGVSFINVPASYYNNLKEKLRNSTISINEDLDLLEKEQILVDFDDNGYILQTFTRPVFSRPTFFFEIIQRNNHNGFGAGNFKALFEALEKDQQQRGNLV</sequence>
<evidence type="ECO:0000313" key="1">
    <source>
        <dbReference type="EMBL" id="GME92015.1"/>
    </source>
</evidence>
<accession>A0ACB5TN66</accession>
<keyword evidence="2" id="KW-1185">Reference proteome</keyword>
<name>A0ACB5TN66_CANBO</name>
<gene>
    <name evidence="1" type="ORF">Cboi01_000255000</name>
</gene>